<keyword evidence="3" id="KW-1185">Reference proteome</keyword>
<organism evidence="2 3">
    <name type="scientific">Microbacter margulisiae</name>
    <dbReference type="NCBI Taxonomy" id="1350067"/>
    <lineage>
        <taxon>Bacteria</taxon>
        <taxon>Pseudomonadati</taxon>
        <taxon>Bacteroidota</taxon>
        <taxon>Bacteroidia</taxon>
        <taxon>Bacteroidales</taxon>
        <taxon>Porphyromonadaceae</taxon>
        <taxon>Microbacter</taxon>
    </lineage>
</organism>
<accession>A0A7W5DQA8</accession>
<dbReference type="Gene3D" id="1.50.10.140">
    <property type="match status" value="1"/>
</dbReference>
<evidence type="ECO:0000313" key="2">
    <source>
        <dbReference type="EMBL" id="MBB3186609.1"/>
    </source>
</evidence>
<dbReference type="InterPro" id="IPR019282">
    <property type="entry name" value="Glycoamylase-like_cons_dom"/>
</dbReference>
<gene>
    <name evidence="2" type="ORF">FHX64_000772</name>
</gene>
<feature type="domain" description="Glycoamylase-like" evidence="1">
    <location>
        <begin position="324"/>
        <end position="537"/>
    </location>
</feature>
<dbReference type="AlphaFoldDB" id="A0A7W5DQA8"/>
<comment type="caution">
    <text evidence="2">The sequence shown here is derived from an EMBL/GenBank/DDBJ whole genome shotgun (WGS) entry which is preliminary data.</text>
</comment>
<proteinExistence type="predicted"/>
<evidence type="ECO:0000259" key="1">
    <source>
        <dbReference type="Pfam" id="PF10091"/>
    </source>
</evidence>
<dbReference type="EMBL" id="JACHYB010000001">
    <property type="protein sequence ID" value="MBB3186609.1"/>
    <property type="molecule type" value="Genomic_DNA"/>
</dbReference>
<reference evidence="2 3" key="1">
    <citation type="submission" date="2020-08" db="EMBL/GenBank/DDBJ databases">
        <title>Genomic Encyclopedia of Type Strains, Phase IV (KMG-IV): sequencing the most valuable type-strain genomes for metagenomic binning, comparative biology and taxonomic classification.</title>
        <authorList>
            <person name="Goeker M."/>
        </authorList>
    </citation>
    <scope>NUCLEOTIDE SEQUENCE [LARGE SCALE GENOMIC DNA]</scope>
    <source>
        <strain evidence="2 3">DSM 27471</strain>
    </source>
</reference>
<dbReference type="Proteomes" id="UP000544222">
    <property type="component" value="Unassembled WGS sequence"/>
</dbReference>
<evidence type="ECO:0000313" key="3">
    <source>
        <dbReference type="Proteomes" id="UP000544222"/>
    </source>
</evidence>
<sequence length="551" mass="60750">MKIFYICLVLASLIIEGCSKNGSTQSPAPPEYTQLTVVKATLNGQPVTNGSALYGIANHPAQVLLSFNNVITNVSVNSLVSFSGSLGTNYTVALASHDSALSITTDASLTPVSRYSFQLTQGTGLGGLVTAGFSFSFVSQIDSTAKFPAITDDSLLTLIERNTFRYFYDYAHPVSGLARERTGSGETVTIGGSGFGVMAILVGIHRGFITRTQGFQRINKIVNFLDSTAQTFHGVFPHWMNGSTGQVIPFSTQDNGGDLVETSYMMEGLLTAYEFFKNGSAEEQAMCQVIQKLWQNVDWNWYRQNNQNTLYWHWSPNYGWAMNMQINGYNEAMIAYVLAASSPTHPVPAAVYNQGWAQNGAIRNGKTFEGIMLPVGADYGGPLFFAHYSFLGLDPRNLQDQYANYWQQNVAQTEINNRYCISNPKGWYGYSAQCWGLTASDDPSGYDAASPTNDLGTIAPTAALSSMPYTPAQSLQAARFYYYQLGDKLWGTYGFADAFNLSQAWFDTQYLAIDEGPIIVMIENYRSHFLWDLFMQNSDVQNGLTKLGFSY</sequence>
<dbReference type="Pfam" id="PF10091">
    <property type="entry name" value="Glycoamylase"/>
    <property type="match status" value="1"/>
</dbReference>
<dbReference type="RefSeq" id="WP_183412480.1">
    <property type="nucleotide sequence ID" value="NZ_JACHYB010000001.1"/>
</dbReference>
<name>A0A7W5DQA8_9PORP</name>
<protein>
    <recommendedName>
        <fullName evidence="1">Glycoamylase-like domain-containing protein</fullName>
    </recommendedName>
</protein>